<evidence type="ECO:0000313" key="2">
    <source>
        <dbReference type="Proteomes" id="UP000596661"/>
    </source>
</evidence>
<reference evidence="1" key="1">
    <citation type="submission" date="2018-11" db="EMBL/GenBank/DDBJ databases">
        <authorList>
            <person name="Grassa J C."/>
        </authorList>
    </citation>
    <scope>NUCLEOTIDE SEQUENCE [LARGE SCALE GENOMIC DNA]</scope>
</reference>
<reference evidence="1" key="2">
    <citation type="submission" date="2021-03" db="UniProtKB">
        <authorList>
            <consortium name="EnsemblPlants"/>
        </authorList>
    </citation>
    <scope>IDENTIFICATION</scope>
</reference>
<sequence>MNSTASRNSMDSGKLQHAIPMIFKPDPLRGFVLLYLPSLTISFTVQSGNEISSGNQLKVLRRGFD</sequence>
<dbReference type="Gramene" id="novel_model_2881_5bd9a17a">
    <property type="protein sequence ID" value="cds.novel_model_2881_5bd9a17a"/>
    <property type="gene ID" value="novel_gene_1540_5bd9a17a"/>
</dbReference>
<name>A0A803QYD6_CANSA</name>
<dbReference type="EMBL" id="UZAU01000251">
    <property type="status" value="NOT_ANNOTATED_CDS"/>
    <property type="molecule type" value="Genomic_DNA"/>
</dbReference>
<proteinExistence type="predicted"/>
<dbReference type="EnsemblPlants" id="novel_model_2881_5bd9a17a">
    <property type="protein sequence ID" value="cds.novel_model_2881_5bd9a17a"/>
    <property type="gene ID" value="novel_gene_1540_5bd9a17a"/>
</dbReference>
<keyword evidence="2" id="KW-1185">Reference proteome</keyword>
<dbReference type="AlphaFoldDB" id="A0A803QYD6"/>
<accession>A0A803QYD6</accession>
<dbReference type="Proteomes" id="UP000596661">
    <property type="component" value="Chromosome 3"/>
</dbReference>
<protein>
    <submittedName>
        <fullName evidence="1">Uncharacterized protein</fullName>
    </submittedName>
</protein>
<evidence type="ECO:0000313" key="1">
    <source>
        <dbReference type="EnsemblPlants" id="cds.novel_model_2881_5bd9a17a"/>
    </source>
</evidence>
<organism evidence="1 2">
    <name type="scientific">Cannabis sativa</name>
    <name type="common">Hemp</name>
    <name type="synonym">Marijuana</name>
    <dbReference type="NCBI Taxonomy" id="3483"/>
    <lineage>
        <taxon>Eukaryota</taxon>
        <taxon>Viridiplantae</taxon>
        <taxon>Streptophyta</taxon>
        <taxon>Embryophyta</taxon>
        <taxon>Tracheophyta</taxon>
        <taxon>Spermatophyta</taxon>
        <taxon>Magnoliopsida</taxon>
        <taxon>eudicotyledons</taxon>
        <taxon>Gunneridae</taxon>
        <taxon>Pentapetalae</taxon>
        <taxon>rosids</taxon>
        <taxon>fabids</taxon>
        <taxon>Rosales</taxon>
        <taxon>Cannabaceae</taxon>
        <taxon>Cannabis</taxon>
    </lineage>
</organism>